<reference evidence="6" key="2">
    <citation type="journal article" date="2023" name="BMC Genomics">
        <title>Pest status, molecular evolution, and epigenetic factors derived from the genome assembly of Frankliniella fusca, a thysanopteran phytovirus vector.</title>
        <authorList>
            <person name="Catto M.A."/>
            <person name="Labadie P.E."/>
            <person name="Jacobson A.L."/>
            <person name="Kennedy G.G."/>
            <person name="Srinivasan R."/>
            <person name="Hunt B.G."/>
        </authorList>
    </citation>
    <scope>NUCLEOTIDE SEQUENCE</scope>
    <source>
        <strain evidence="6">PL_HMW_Pooled</strain>
    </source>
</reference>
<reference evidence="6" key="1">
    <citation type="submission" date="2021-07" db="EMBL/GenBank/DDBJ databases">
        <authorList>
            <person name="Catto M.A."/>
            <person name="Jacobson A."/>
            <person name="Kennedy G."/>
            <person name="Labadie P."/>
            <person name="Hunt B.G."/>
            <person name="Srinivasan R."/>
        </authorList>
    </citation>
    <scope>NUCLEOTIDE SEQUENCE</scope>
    <source>
        <strain evidence="6">PL_HMW_Pooled</strain>
        <tissue evidence="6">Head</tissue>
    </source>
</reference>
<dbReference type="GO" id="GO:0005524">
    <property type="term" value="F:ATP binding"/>
    <property type="evidence" value="ECO:0007669"/>
    <property type="project" value="UniProtKB-UniRule"/>
</dbReference>
<protein>
    <submittedName>
        <fullName evidence="6">NEDD8-conjugating enzyme Ubc12</fullName>
    </submittedName>
</protein>
<feature type="domain" description="UBC core" evidence="5">
    <location>
        <begin position="1"/>
        <end position="82"/>
    </location>
</feature>
<name>A0AAE1LTV1_9NEOP</name>
<dbReference type="SUPFAM" id="SSF54495">
    <property type="entry name" value="UBC-like"/>
    <property type="match status" value="1"/>
</dbReference>
<accession>A0AAE1LTV1</accession>
<dbReference type="EMBL" id="JAHWGI010001431">
    <property type="protein sequence ID" value="KAK3931893.1"/>
    <property type="molecule type" value="Genomic_DNA"/>
</dbReference>
<feature type="active site" description="Glycyl thioester intermediate" evidence="3">
    <location>
        <position position="21"/>
    </location>
</feature>
<dbReference type="Gene3D" id="3.10.110.10">
    <property type="entry name" value="Ubiquitin Conjugating Enzyme"/>
    <property type="match status" value="1"/>
</dbReference>
<proteinExistence type="inferred from homology"/>
<evidence type="ECO:0000313" key="7">
    <source>
        <dbReference type="Proteomes" id="UP001219518"/>
    </source>
</evidence>
<dbReference type="Proteomes" id="UP001219518">
    <property type="component" value="Unassembled WGS sequence"/>
</dbReference>
<dbReference type="InterPro" id="IPR016135">
    <property type="entry name" value="UBQ-conjugating_enzyme/RWD"/>
</dbReference>
<dbReference type="InterPro" id="IPR023313">
    <property type="entry name" value="UBQ-conjugating_AS"/>
</dbReference>
<dbReference type="Pfam" id="PF00179">
    <property type="entry name" value="UQ_con"/>
    <property type="match status" value="1"/>
</dbReference>
<evidence type="ECO:0000259" key="5">
    <source>
        <dbReference type="PROSITE" id="PS50127"/>
    </source>
</evidence>
<evidence type="ECO:0000256" key="3">
    <source>
        <dbReference type="PROSITE-ProRule" id="PRU10133"/>
    </source>
</evidence>
<keyword evidence="1" id="KW-0808">Transferase</keyword>
<dbReference type="InterPro" id="IPR050113">
    <property type="entry name" value="Ub_conjugating_enzyme"/>
</dbReference>
<sequence length="104" mass="11592">MIVKLQTPIFHPNIAYEGDVCVDILSEWAPATTLLEVAEGLQALMRTPNASSPLNVDASTLMEQDSQLYLDTVLMWTAVHAGGIERPQYLQNKLQTVLDIIPQW</sequence>
<organism evidence="6 7">
    <name type="scientific">Frankliniella fusca</name>
    <dbReference type="NCBI Taxonomy" id="407009"/>
    <lineage>
        <taxon>Eukaryota</taxon>
        <taxon>Metazoa</taxon>
        <taxon>Ecdysozoa</taxon>
        <taxon>Arthropoda</taxon>
        <taxon>Hexapoda</taxon>
        <taxon>Insecta</taxon>
        <taxon>Pterygota</taxon>
        <taxon>Neoptera</taxon>
        <taxon>Paraneoptera</taxon>
        <taxon>Thysanoptera</taxon>
        <taxon>Terebrantia</taxon>
        <taxon>Thripoidea</taxon>
        <taxon>Thripidae</taxon>
        <taxon>Frankliniella</taxon>
    </lineage>
</organism>
<dbReference type="PROSITE" id="PS00183">
    <property type="entry name" value="UBC_1"/>
    <property type="match status" value="1"/>
</dbReference>
<keyword evidence="2 4" id="KW-0833">Ubl conjugation pathway</keyword>
<evidence type="ECO:0000313" key="6">
    <source>
        <dbReference type="EMBL" id="KAK3931893.1"/>
    </source>
</evidence>
<dbReference type="GO" id="GO:0016740">
    <property type="term" value="F:transferase activity"/>
    <property type="evidence" value="ECO:0007669"/>
    <property type="project" value="UniProtKB-KW"/>
</dbReference>
<comment type="caution">
    <text evidence="6">The sequence shown here is derived from an EMBL/GenBank/DDBJ whole genome shotgun (WGS) entry which is preliminary data.</text>
</comment>
<dbReference type="AlphaFoldDB" id="A0AAE1LTV1"/>
<comment type="similarity">
    <text evidence="4">Belongs to the ubiquitin-conjugating enzyme family.</text>
</comment>
<gene>
    <name evidence="6" type="ORF">KUF71_010661</name>
</gene>
<keyword evidence="7" id="KW-1185">Reference proteome</keyword>
<evidence type="ECO:0000256" key="4">
    <source>
        <dbReference type="RuleBase" id="RU362109"/>
    </source>
</evidence>
<evidence type="ECO:0000256" key="2">
    <source>
        <dbReference type="ARBA" id="ARBA00022786"/>
    </source>
</evidence>
<evidence type="ECO:0000256" key="1">
    <source>
        <dbReference type="ARBA" id="ARBA00022679"/>
    </source>
</evidence>
<dbReference type="InterPro" id="IPR000608">
    <property type="entry name" value="UBC"/>
</dbReference>
<keyword evidence="4" id="KW-0067">ATP-binding</keyword>
<dbReference type="PANTHER" id="PTHR24067">
    <property type="entry name" value="UBIQUITIN-CONJUGATING ENZYME E2"/>
    <property type="match status" value="1"/>
</dbReference>
<dbReference type="PROSITE" id="PS50127">
    <property type="entry name" value="UBC_2"/>
    <property type="match status" value="1"/>
</dbReference>
<keyword evidence="4" id="KW-0547">Nucleotide-binding</keyword>